<dbReference type="PROSITE" id="PS00716">
    <property type="entry name" value="SIGMA70_2"/>
    <property type="match status" value="1"/>
</dbReference>
<feature type="domain" description="RNA polymerase sigma-70" evidence="7">
    <location>
        <begin position="533"/>
        <end position="559"/>
    </location>
</feature>
<dbReference type="InterPro" id="IPR013324">
    <property type="entry name" value="RNA_pol_sigma_r3/r4-like"/>
</dbReference>
<name>A0A1F5R4F1_9BACT</name>
<comment type="subunit">
    <text evidence="6">Interacts transiently with the RNA polymerase catalytic core.</text>
</comment>
<dbReference type="NCBIfam" id="TIGR02937">
    <property type="entry name" value="sigma70-ECF"/>
    <property type="match status" value="1"/>
</dbReference>
<dbReference type="InterPro" id="IPR013325">
    <property type="entry name" value="RNA_pol_sigma_r2"/>
</dbReference>
<proteinExistence type="inferred from homology"/>
<feature type="region of interest" description="Sigma-70 factor domain-3" evidence="6">
    <location>
        <begin position="419"/>
        <end position="495"/>
    </location>
</feature>
<evidence type="ECO:0000313" key="9">
    <source>
        <dbReference type="Proteomes" id="UP000177230"/>
    </source>
</evidence>
<evidence type="ECO:0000256" key="5">
    <source>
        <dbReference type="ARBA" id="ARBA00023163"/>
    </source>
</evidence>
<dbReference type="PRINTS" id="PR00046">
    <property type="entry name" value="SIGMA70FCT"/>
</dbReference>
<dbReference type="Pfam" id="PF04542">
    <property type="entry name" value="Sigma70_r2"/>
    <property type="match status" value="1"/>
</dbReference>
<comment type="similarity">
    <text evidence="6">Belongs to the sigma-70 factor family. RpoD/SigA subfamily.</text>
</comment>
<evidence type="ECO:0000256" key="1">
    <source>
        <dbReference type="ARBA" id="ARBA00022490"/>
    </source>
</evidence>
<evidence type="ECO:0000259" key="7">
    <source>
        <dbReference type="PROSITE" id="PS00716"/>
    </source>
</evidence>
<evidence type="ECO:0000256" key="3">
    <source>
        <dbReference type="ARBA" id="ARBA00023082"/>
    </source>
</evidence>
<dbReference type="NCBIfam" id="TIGR02393">
    <property type="entry name" value="RpoD_Cterm"/>
    <property type="match status" value="1"/>
</dbReference>
<dbReference type="InterPro" id="IPR007627">
    <property type="entry name" value="RNA_pol_sigma70_r2"/>
</dbReference>
<dbReference type="FunFam" id="1.10.601.10:FF:000001">
    <property type="entry name" value="RNA polymerase sigma factor SigA"/>
    <property type="match status" value="1"/>
</dbReference>
<dbReference type="AlphaFoldDB" id="A0A1F5R4F1"/>
<dbReference type="Gene3D" id="1.10.10.10">
    <property type="entry name" value="Winged helix-like DNA-binding domain superfamily/Winged helix DNA-binding domain"/>
    <property type="match status" value="2"/>
</dbReference>
<feature type="DNA-binding region" description="H-T-H motif" evidence="6">
    <location>
        <begin position="534"/>
        <end position="553"/>
    </location>
</feature>
<dbReference type="Pfam" id="PF04545">
    <property type="entry name" value="Sigma70_r4"/>
    <property type="match status" value="1"/>
</dbReference>
<dbReference type="InterPro" id="IPR036388">
    <property type="entry name" value="WH-like_DNA-bd_sf"/>
</dbReference>
<dbReference type="InterPro" id="IPR050239">
    <property type="entry name" value="Sigma-70_RNA_pol_init_factors"/>
</dbReference>
<evidence type="ECO:0000256" key="6">
    <source>
        <dbReference type="HAMAP-Rule" id="MF_00963"/>
    </source>
</evidence>
<keyword evidence="3 6" id="KW-0731">Sigma factor</keyword>
<keyword evidence="1 6" id="KW-0963">Cytoplasm</keyword>
<dbReference type="InterPro" id="IPR000943">
    <property type="entry name" value="RNA_pol_sigma70"/>
</dbReference>
<evidence type="ECO:0000256" key="2">
    <source>
        <dbReference type="ARBA" id="ARBA00023015"/>
    </source>
</evidence>
<evidence type="ECO:0000313" key="8">
    <source>
        <dbReference type="EMBL" id="OGF09338.1"/>
    </source>
</evidence>
<dbReference type="InterPro" id="IPR028630">
    <property type="entry name" value="Sigma70_RpoD"/>
</dbReference>
<dbReference type="GO" id="GO:0016987">
    <property type="term" value="F:sigma factor activity"/>
    <property type="evidence" value="ECO:0007669"/>
    <property type="project" value="UniProtKB-UniRule"/>
</dbReference>
<dbReference type="Proteomes" id="UP000177230">
    <property type="component" value="Unassembled WGS sequence"/>
</dbReference>
<dbReference type="InterPro" id="IPR042189">
    <property type="entry name" value="RNA_pol_sigma_70_r1_1_sf"/>
</dbReference>
<dbReference type="Pfam" id="PF03979">
    <property type="entry name" value="Sigma70_r1_1"/>
    <property type="match status" value="1"/>
</dbReference>
<organism evidence="8 9">
    <name type="scientific">Candidatus Edwardsbacteria bacterium GWF2_54_11</name>
    <dbReference type="NCBI Taxonomy" id="1817851"/>
    <lineage>
        <taxon>Bacteria</taxon>
        <taxon>Candidatus Edwardsiibacteriota</taxon>
    </lineage>
</organism>
<keyword evidence="2 6" id="KW-0805">Transcription regulation</keyword>
<dbReference type="GO" id="GO:0005737">
    <property type="term" value="C:cytoplasm"/>
    <property type="evidence" value="ECO:0007669"/>
    <property type="project" value="UniProtKB-SubCell"/>
</dbReference>
<keyword evidence="4 6" id="KW-0238">DNA-binding</keyword>
<dbReference type="GO" id="GO:0006352">
    <property type="term" value="P:DNA-templated transcription initiation"/>
    <property type="evidence" value="ECO:0007669"/>
    <property type="project" value="UniProtKB-UniRule"/>
</dbReference>
<dbReference type="GO" id="GO:0003677">
    <property type="term" value="F:DNA binding"/>
    <property type="evidence" value="ECO:0007669"/>
    <property type="project" value="UniProtKB-UniRule"/>
</dbReference>
<dbReference type="InterPro" id="IPR007624">
    <property type="entry name" value="RNA_pol_sigma70_r3"/>
</dbReference>
<dbReference type="SUPFAM" id="SSF88659">
    <property type="entry name" value="Sigma3 and sigma4 domains of RNA polymerase sigma factors"/>
    <property type="match status" value="2"/>
</dbReference>
<dbReference type="Gene3D" id="1.10.601.10">
    <property type="entry name" value="RNA Polymerase Primary Sigma Factor"/>
    <property type="match status" value="1"/>
</dbReference>
<reference evidence="8 9" key="1">
    <citation type="journal article" date="2016" name="Nat. Commun.">
        <title>Thousands of microbial genomes shed light on interconnected biogeochemical processes in an aquifer system.</title>
        <authorList>
            <person name="Anantharaman K."/>
            <person name="Brown C.T."/>
            <person name="Hug L.A."/>
            <person name="Sharon I."/>
            <person name="Castelle C.J."/>
            <person name="Probst A.J."/>
            <person name="Thomas B.C."/>
            <person name="Singh A."/>
            <person name="Wilkins M.J."/>
            <person name="Karaoz U."/>
            <person name="Brodie E.L."/>
            <person name="Williams K.H."/>
            <person name="Hubbard S.S."/>
            <person name="Banfield J.F."/>
        </authorList>
    </citation>
    <scope>NUCLEOTIDE SEQUENCE [LARGE SCALE GENOMIC DNA]</scope>
</reference>
<feature type="region of interest" description="Sigma-70 factor domain-4" evidence="6">
    <location>
        <begin position="508"/>
        <end position="561"/>
    </location>
</feature>
<dbReference type="InterPro" id="IPR014284">
    <property type="entry name" value="RNA_pol_sigma-70_dom"/>
</dbReference>
<dbReference type="InterPro" id="IPR007127">
    <property type="entry name" value="RNA_pol_sigma_70_r1_1"/>
</dbReference>
<dbReference type="Pfam" id="PF04539">
    <property type="entry name" value="Sigma70_r3"/>
    <property type="match status" value="1"/>
</dbReference>
<dbReference type="Pfam" id="PF00140">
    <property type="entry name" value="Sigma70_r1_2"/>
    <property type="match status" value="1"/>
</dbReference>
<gene>
    <name evidence="6" type="primary">sigA</name>
    <name evidence="8" type="ORF">A2024_08625</name>
</gene>
<dbReference type="InterPro" id="IPR009042">
    <property type="entry name" value="RNA_pol_sigma70_r1_2"/>
</dbReference>
<feature type="short sequence motif" description="Interaction with polymerase core subunit RpoC" evidence="6">
    <location>
        <begin position="364"/>
        <end position="367"/>
    </location>
</feature>
<comment type="caution">
    <text evidence="8">The sequence shown here is derived from an EMBL/GenBank/DDBJ whole genome shotgun (WGS) entry which is preliminary data.</text>
</comment>
<dbReference type="InterPro" id="IPR007630">
    <property type="entry name" value="RNA_pol_sigma70_r4"/>
</dbReference>
<keyword evidence="5 6" id="KW-0804">Transcription</keyword>
<dbReference type="CDD" id="cd06171">
    <property type="entry name" value="Sigma70_r4"/>
    <property type="match status" value="1"/>
</dbReference>
<accession>A0A1F5R4F1</accession>
<dbReference type="HAMAP" id="MF_00963">
    <property type="entry name" value="Sigma70_RpoD_SigA"/>
    <property type="match status" value="1"/>
</dbReference>
<comment type="subcellular location">
    <subcellularLocation>
        <location evidence="6">Cytoplasm</location>
    </subcellularLocation>
</comment>
<dbReference type="InterPro" id="IPR012760">
    <property type="entry name" value="RNA_pol_sigma_RpoD_C"/>
</dbReference>
<dbReference type="Gene3D" id="1.10.220.120">
    <property type="entry name" value="Sigma-70 factor, region 1.1"/>
    <property type="match status" value="1"/>
</dbReference>
<feature type="region of interest" description="Sigma-70 factor domain-2" evidence="6">
    <location>
        <begin position="340"/>
        <end position="410"/>
    </location>
</feature>
<protein>
    <recommendedName>
        <fullName evidence="6">RNA polymerase sigma factor SigA</fullName>
    </recommendedName>
</protein>
<dbReference type="PANTHER" id="PTHR30603">
    <property type="entry name" value="RNA POLYMERASE SIGMA FACTOR RPO"/>
    <property type="match status" value="1"/>
</dbReference>
<dbReference type="PANTHER" id="PTHR30603:SF60">
    <property type="entry name" value="RNA POLYMERASE SIGMA FACTOR RPOD"/>
    <property type="match status" value="1"/>
</dbReference>
<dbReference type="SUPFAM" id="SSF88946">
    <property type="entry name" value="Sigma2 domain of RNA polymerase sigma factors"/>
    <property type="match status" value="1"/>
</dbReference>
<evidence type="ECO:0000256" key="4">
    <source>
        <dbReference type="ARBA" id="ARBA00023125"/>
    </source>
</evidence>
<dbReference type="EMBL" id="MFFM01000042">
    <property type="protein sequence ID" value="OGF09338.1"/>
    <property type="molecule type" value="Genomic_DNA"/>
</dbReference>
<comment type="function">
    <text evidence="6">Sigma factors are initiation factors that promote the attachment of RNA polymerase to specific initiation sites and are then released. This sigma factor is the primary sigma factor during exponential growth.</text>
</comment>
<sequence length="575" mass="66810">MEDRNIKKKIKQIISFGKAQGFITYQKLNEMLPEDIVSPEELENFIMMLAQTGVEVVNSEEEWNQIKEAREKAKGKEEEAAEVPVGLRFDDPVRMYLHEIGRVPLLDREKEIEIAKKIEECQRQILSLSFSAPVNMKEFMRLSKQFEKHELAMEELVQTDIDGWMPQYSSSRKRQKILQLLKRIHRDYKDVEYLSALKNQEKAGPKISQRREKILTNLQALKLSNELLNSMVHRLLSLSFQIKTHQKERDRALGHCKLSVQELDKMARILKSGKKLKKEEKARLKVPKDKLLCYWQEVHAAQKQMTALAKDARTTPEQVMELADSVRKMQFQRDYAKKEMVEANVRLVISTAKRYINRGLEFLDLIQEGNSGLMRAVEKVDYHKGYKFSTYATWWIRQAITRAIADQARTIRVPVHMIEAINKVSKASRKLVQEYGREPTSHEIAEHMELPFDKVRSIIKVAQEPISLDKPIGDDEDTVFGDFIEDASAKSPARTANFLMLRDQIEKVLATLSKREESIIRLRFGLNDGCPRTLEEVGAIFNVTRERVRQIEVKALRKLRHPSRSKRLEGFSDVI</sequence>